<feature type="domain" description="Fe2OG dioxygenase" evidence="7">
    <location>
        <begin position="223"/>
        <end position="322"/>
    </location>
</feature>
<dbReference type="EMBL" id="GGEC01029561">
    <property type="protein sequence ID" value="MBX10045.1"/>
    <property type="molecule type" value="Transcribed_RNA"/>
</dbReference>
<evidence type="ECO:0000256" key="2">
    <source>
        <dbReference type="ARBA" id="ARBA00008056"/>
    </source>
</evidence>
<dbReference type="EMBL" id="GGEC01029559">
    <property type="protein sequence ID" value="MBX10043.1"/>
    <property type="molecule type" value="Transcribed_RNA"/>
</dbReference>
<reference evidence="8" key="1">
    <citation type="submission" date="2018-02" db="EMBL/GenBank/DDBJ databases">
        <title>Rhizophora mucronata_Transcriptome.</title>
        <authorList>
            <person name="Meera S.P."/>
            <person name="Sreeshan A."/>
            <person name="Augustine A."/>
        </authorList>
    </citation>
    <scope>NUCLEOTIDE SEQUENCE</scope>
    <source>
        <tissue evidence="8">Leaf</tissue>
    </source>
</reference>
<keyword evidence="3 6" id="KW-0479">Metal-binding</keyword>
<dbReference type="PANTHER" id="PTHR10209">
    <property type="entry name" value="OXIDOREDUCTASE, 2OG-FE II OXYGENASE FAMILY PROTEIN"/>
    <property type="match status" value="1"/>
</dbReference>
<dbReference type="AlphaFoldDB" id="A0A2P2KWD6"/>
<sequence length="379" mass="42698">MMLNSDLQLNSTVNGSSNGRKKELKAFDESKAGVKGLVDAGIVKIPSIFVLPPSEVPFEKSGSGATCALNIPVIDLKDFHTDGIRHEKIVEEIRQASERWGFFQVVNHGVSNDIMTEMIAGVCRFHEQKKEVKMEYYTRDNDKKLKFISNNDLYVAKTANWRDSLYLFAEAASLAPEEIPEVCRQIVIEYSEHVKGLGLTIFQLLSEALGLKPCYLVDIDCAKGYYMACHYYPACPEPNRTLGTSGHTDPVFMTILLQDHIGGLQVLFENEWIDVPPIPGAFVVNVGDLLQLMSNDKFRSGKHRVLANQIGPRISVAFFFTTRYCPSGRLYGPIKDLLSRENPPLYKEVLERDYFAHFYSKGLDDVIPALDHFRLHNGE</sequence>
<dbReference type="SUPFAM" id="SSF51197">
    <property type="entry name" value="Clavaminate synthase-like"/>
    <property type="match status" value="1"/>
</dbReference>
<evidence type="ECO:0000256" key="3">
    <source>
        <dbReference type="ARBA" id="ARBA00022723"/>
    </source>
</evidence>
<accession>A0A2P2KWD6</accession>
<dbReference type="Pfam" id="PF14226">
    <property type="entry name" value="DIOX_N"/>
    <property type="match status" value="1"/>
</dbReference>
<dbReference type="InterPro" id="IPR027443">
    <property type="entry name" value="IPNS-like_sf"/>
</dbReference>
<dbReference type="EMBL" id="GGEC01029558">
    <property type="protein sequence ID" value="MBX10042.1"/>
    <property type="molecule type" value="Transcribed_RNA"/>
</dbReference>
<keyword evidence="4 6" id="KW-0560">Oxidoreductase</keyword>
<evidence type="ECO:0000256" key="5">
    <source>
        <dbReference type="ARBA" id="ARBA00023004"/>
    </source>
</evidence>
<dbReference type="InterPro" id="IPR005123">
    <property type="entry name" value="Oxoglu/Fe-dep_dioxygenase_dom"/>
</dbReference>
<evidence type="ECO:0000256" key="4">
    <source>
        <dbReference type="ARBA" id="ARBA00023002"/>
    </source>
</evidence>
<dbReference type="PROSITE" id="PS51471">
    <property type="entry name" value="FE2OG_OXY"/>
    <property type="match status" value="1"/>
</dbReference>
<organism evidence="8">
    <name type="scientific">Rhizophora mucronata</name>
    <name type="common">Asiatic mangrove</name>
    <dbReference type="NCBI Taxonomy" id="61149"/>
    <lineage>
        <taxon>Eukaryota</taxon>
        <taxon>Viridiplantae</taxon>
        <taxon>Streptophyta</taxon>
        <taxon>Embryophyta</taxon>
        <taxon>Tracheophyta</taxon>
        <taxon>Spermatophyta</taxon>
        <taxon>Magnoliopsida</taxon>
        <taxon>eudicotyledons</taxon>
        <taxon>Gunneridae</taxon>
        <taxon>Pentapetalae</taxon>
        <taxon>rosids</taxon>
        <taxon>fabids</taxon>
        <taxon>Malpighiales</taxon>
        <taxon>Rhizophoraceae</taxon>
        <taxon>Rhizophora</taxon>
    </lineage>
</organism>
<protein>
    <recommendedName>
        <fullName evidence="7">Fe2OG dioxygenase domain-containing protein</fullName>
    </recommendedName>
</protein>
<dbReference type="InterPro" id="IPR044861">
    <property type="entry name" value="IPNS-like_FE2OG_OXY"/>
</dbReference>
<evidence type="ECO:0000256" key="1">
    <source>
        <dbReference type="ARBA" id="ARBA00001962"/>
    </source>
</evidence>
<dbReference type="InterPro" id="IPR026992">
    <property type="entry name" value="DIOX_N"/>
</dbReference>
<dbReference type="GO" id="GO:0051213">
    <property type="term" value="F:dioxygenase activity"/>
    <property type="evidence" value="ECO:0007669"/>
    <property type="project" value="UniProtKB-ARBA"/>
</dbReference>
<dbReference type="GO" id="GO:0046872">
    <property type="term" value="F:metal ion binding"/>
    <property type="evidence" value="ECO:0007669"/>
    <property type="project" value="UniProtKB-KW"/>
</dbReference>
<dbReference type="EMBL" id="GGEC01029554">
    <property type="protein sequence ID" value="MBX10038.1"/>
    <property type="molecule type" value="Transcribed_RNA"/>
</dbReference>
<evidence type="ECO:0000313" key="8">
    <source>
        <dbReference type="EMBL" id="MBX10042.1"/>
    </source>
</evidence>
<dbReference type="PANTHER" id="PTHR10209:SF776">
    <property type="entry name" value="2OG-FE(II) OXYGENASE FAMILY OXIDOREDUCTASE"/>
    <property type="match status" value="1"/>
</dbReference>
<evidence type="ECO:0000259" key="7">
    <source>
        <dbReference type="PROSITE" id="PS51471"/>
    </source>
</evidence>
<comment type="cofactor">
    <cofactor evidence="1">
        <name>Fe cation</name>
        <dbReference type="ChEBI" id="CHEBI:24875"/>
    </cofactor>
</comment>
<name>A0A2P2KWD6_RHIMU</name>
<comment type="similarity">
    <text evidence="2 6">Belongs to the iron/ascorbate-dependent oxidoreductase family.</text>
</comment>
<keyword evidence="5 6" id="KW-0408">Iron</keyword>
<dbReference type="Pfam" id="PF03171">
    <property type="entry name" value="2OG-FeII_Oxy"/>
    <property type="match status" value="1"/>
</dbReference>
<proteinExistence type="inferred from homology"/>
<dbReference type="Gene3D" id="2.60.120.330">
    <property type="entry name" value="B-lactam Antibiotic, Isopenicillin N Synthase, Chain"/>
    <property type="match status" value="1"/>
</dbReference>
<dbReference type="FunFam" id="2.60.120.330:FF:000005">
    <property type="entry name" value="1-aminocyclopropane-1-carboxylate oxidase homolog 1"/>
    <property type="match status" value="1"/>
</dbReference>
<evidence type="ECO:0000256" key="6">
    <source>
        <dbReference type="RuleBase" id="RU003682"/>
    </source>
</evidence>